<dbReference type="PROSITE" id="PS51720">
    <property type="entry name" value="G_AIG1"/>
    <property type="match status" value="1"/>
</dbReference>
<dbReference type="InterPro" id="IPR027417">
    <property type="entry name" value="P-loop_NTPase"/>
</dbReference>
<keyword evidence="6" id="KW-1185">Reference proteome</keyword>
<evidence type="ECO:0000256" key="3">
    <source>
        <dbReference type="ARBA" id="ARBA00023134"/>
    </source>
</evidence>
<dbReference type="InterPro" id="IPR045058">
    <property type="entry name" value="GIMA/IAN/Toc"/>
</dbReference>
<dbReference type="GeneID" id="113100263"/>
<dbReference type="KEGG" id="caua:113100263"/>
<accession>A0A6P6PI70</accession>
<sequence>MASANPLPSDLLKSLKEQRSQQEIINRTTMSQDIRIVLVGKTGVGKSATGNTILGERIFLSEPRGTSITKECAFESRMINRKQICVVDTPGLHDTNLSNEEVLDEIVNCIRLAAPGPHVFLLVIAIGRFTKEERNTVGLIHTAFGQEVLRHMMVLFTRADDLEDRTIEDYIAEAPELKKVIDSCKGKYHIFNNREKSNRTQVDELIRKIVVMIKQNHNSYYSHHMFKMANELNNARRTMKEKDQIIADLKKEIMALQKETDKSSCSIL</sequence>
<protein>
    <submittedName>
        <fullName evidence="7">GTPase IMAP family member 4</fullName>
    </submittedName>
</protein>
<dbReference type="Pfam" id="PF04548">
    <property type="entry name" value="AIG1"/>
    <property type="match status" value="1"/>
</dbReference>
<reference evidence="7" key="1">
    <citation type="submission" date="2025-08" db="UniProtKB">
        <authorList>
            <consortium name="RefSeq"/>
        </authorList>
    </citation>
    <scope>IDENTIFICATION</scope>
    <source>
        <strain evidence="7">Wakin</strain>
        <tissue evidence="7">Muscle</tissue>
    </source>
</reference>
<dbReference type="SUPFAM" id="SSF52540">
    <property type="entry name" value="P-loop containing nucleoside triphosphate hydrolases"/>
    <property type="match status" value="1"/>
</dbReference>
<dbReference type="CDD" id="cd01852">
    <property type="entry name" value="AIG1"/>
    <property type="match status" value="1"/>
</dbReference>
<evidence type="ECO:0000313" key="7">
    <source>
        <dbReference type="RefSeq" id="XP_026120828.1"/>
    </source>
</evidence>
<comment type="similarity">
    <text evidence="1">Belongs to the TRAFAC class TrmE-Era-EngA-EngB-Septin-like GTPase superfamily. AIG1/Toc34/Toc159-like paraseptin GTPase family. IAN subfamily.</text>
</comment>
<feature type="coiled-coil region" evidence="4">
    <location>
        <begin position="232"/>
        <end position="259"/>
    </location>
</feature>
<dbReference type="AlphaFoldDB" id="A0A6P6PI70"/>
<keyword evidence="3" id="KW-0342">GTP-binding</keyword>
<keyword evidence="2" id="KW-0547">Nucleotide-binding</keyword>
<evidence type="ECO:0000256" key="2">
    <source>
        <dbReference type="ARBA" id="ARBA00022741"/>
    </source>
</evidence>
<dbReference type="Proteomes" id="UP000515129">
    <property type="component" value="Unplaced"/>
</dbReference>
<evidence type="ECO:0000259" key="5">
    <source>
        <dbReference type="PROSITE" id="PS51720"/>
    </source>
</evidence>
<evidence type="ECO:0000256" key="4">
    <source>
        <dbReference type="SAM" id="Coils"/>
    </source>
</evidence>
<dbReference type="PANTHER" id="PTHR10903:SF170">
    <property type="entry name" value="GTPASE IMAP FAMILY MEMBER 7"/>
    <property type="match status" value="1"/>
</dbReference>
<dbReference type="Gene3D" id="3.40.50.300">
    <property type="entry name" value="P-loop containing nucleotide triphosphate hydrolases"/>
    <property type="match status" value="1"/>
</dbReference>
<feature type="domain" description="AIG1-type G" evidence="5">
    <location>
        <begin position="31"/>
        <end position="230"/>
    </location>
</feature>
<dbReference type="OrthoDB" id="8954335at2759"/>
<dbReference type="InterPro" id="IPR006703">
    <property type="entry name" value="G_AIG1"/>
</dbReference>
<dbReference type="RefSeq" id="XP_026120828.1">
    <property type="nucleotide sequence ID" value="XM_026265043.1"/>
</dbReference>
<gene>
    <name evidence="7" type="primary">LOC113100263</name>
</gene>
<keyword evidence="4" id="KW-0175">Coiled coil</keyword>
<proteinExistence type="inferred from homology"/>
<name>A0A6P6PI70_CARAU</name>
<evidence type="ECO:0000256" key="1">
    <source>
        <dbReference type="ARBA" id="ARBA00008535"/>
    </source>
</evidence>
<evidence type="ECO:0000313" key="6">
    <source>
        <dbReference type="Proteomes" id="UP000515129"/>
    </source>
</evidence>
<dbReference type="FunFam" id="3.40.50.300:FF:000366">
    <property type="entry name" value="GTPase, IMAP family member 2"/>
    <property type="match status" value="1"/>
</dbReference>
<dbReference type="PANTHER" id="PTHR10903">
    <property type="entry name" value="GTPASE, IMAP FAMILY MEMBER-RELATED"/>
    <property type="match status" value="1"/>
</dbReference>
<dbReference type="GO" id="GO:0005525">
    <property type="term" value="F:GTP binding"/>
    <property type="evidence" value="ECO:0007669"/>
    <property type="project" value="UniProtKB-KW"/>
</dbReference>
<organism evidence="6 7">
    <name type="scientific">Carassius auratus</name>
    <name type="common">Goldfish</name>
    <dbReference type="NCBI Taxonomy" id="7957"/>
    <lineage>
        <taxon>Eukaryota</taxon>
        <taxon>Metazoa</taxon>
        <taxon>Chordata</taxon>
        <taxon>Craniata</taxon>
        <taxon>Vertebrata</taxon>
        <taxon>Euteleostomi</taxon>
        <taxon>Actinopterygii</taxon>
        <taxon>Neopterygii</taxon>
        <taxon>Teleostei</taxon>
        <taxon>Ostariophysi</taxon>
        <taxon>Cypriniformes</taxon>
        <taxon>Cyprinidae</taxon>
        <taxon>Cyprininae</taxon>
        <taxon>Carassius</taxon>
    </lineage>
</organism>